<comment type="subcellular location">
    <subcellularLocation>
        <location evidence="16">Cell membrane</location>
        <topology evidence="16">Single-pass membrane protein</topology>
    </subcellularLocation>
</comment>
<keyword evidence="15 16" id="KW-0739">Sodium transport</keyword>
<keyword evidence="7 16" id="KW-0812">Transmembrane</keyword>
<name>A0A7W7Y177_9GAMM</name>
<keyword evidence="1 16" id="KW-0813">Transport</keyword>
<keyword evidence="11 16" id="KW-0915">Sodium</keyword>
<keyword evidence="3" id="KW-0997">Cell inner membrane</keyword>
<evidence type="ECO:0000256" key="12">
    <source>
        <dbReference type="ARBA" id="ARBA00023065"/>
    </source>
</evidence>
<evidence type="ECO:0000256" key="2">
    <source>
        <dbReference type="ARBA" id="ARBA00022475"/>
    </source>
</evidence>
<keyword evidence="20" id="KW-1185">Reference proteome</keyword>
<sequence>MATKESIANTLRVAFLVCLVCALVVSTAAVTLQPLQRENRQLHRQANILRTAGMYLPGLDVRAAFRNIERRFVELETGRYVERPDDYDQYLAARDPAQGRRLAEDPAGIRHLPKVAEVYLARNEAGELTRVILPVHGYGLWSTMYGFIALEPDLDTVAGLSFYEHGETPGLGGEIDNPRWQQRWVGKRLYDDEGRLAIEVLKGAVPEGDPAAAHKVDGISGATLTTRGVNNLVRFWIGENGFGPYLDGLRERLAAGGNE</sequence>
<keyword evidence="8 16" id="KW-1278">Translocase</keyword>
<evidence type="ECO:0000256" key="13">
    <source>
        <dbReference type="ARBA" id="ARBA00023075"/>
    </source>
</evidence>
<comment type="catalytic activity">
    <reaction evidence="16 17">
        <text>a ubiquinone + n Na(+)(in) + NADH + H(+) = a ubiquinol + n Na(+)(out) + NAD(+)</text>
        <dbReference type="Rhea" id="RHEA:47748"/>
        <dbReference type="Rhea" id="RHEA-COMP:9565"/>
        <dbReference type="Rhea" id="RHEA-COMP:9566"/>
        <dbReference type="ChEBI" id="CHEBI:15378"/>
        <dbReference type="ChEBI" id="CHEBI:16389"/>
        <dbReference type="ChEBI" id="CHEBI:17976"/>
        <dbReference type="ChEBI" id="CHEBI:29101"/>
        <dbReference type="ChEBI" id="CHEBI:57540"/>
        <dbReference type="ChEBI" id="CHEBI:57945"/>
        <dbReference type="EC" id="7.2.1.1"/>
    </reaction>
</comment>
<comment type="similarity">
    <text evidence="16 17">Belongs to the NqrC family.</text>
</comment>
<dbReference type="SMART" id="SM00900">
    <property type="entry name" value="FMN_bind"/>
    <property type="match status" value="1"/>
</dbReference>
<evidence type="ECO:0000256" key="1">
    <source>
        <dbReference type="ARBA" id="ARBA00022448"/>
    </source>
</evidence>
<protein>
    <recommendedName>
        <fullName evidence="16 17">Na(+)-translocating NADH-quinone reductase subunit C</fullName>
        <shortName evidence="16 17">Na(+)-NQR subunit C</shortName>
        <shortName evidence="16 17">Na(+)-translocating NQR subunit C</shortName>
        <ecNumber evidence="16 17">7.2.1.1</ecNumber>
    </recommendedName>
    <alternativeName>
        <fullName evidence="16 17">NQR complex subunit C</fullName>
    </alternativeName>
    <alternativeName>
        <fullName evidence="16 17">NQR-1 subunit C</fullName>
    </alternativeName>
</protein>
<comment type="caution">
    <text evidence="16">Lacks conserved residue(s) required for the propagation of feature annotation.</text>
</comment>
<keyword evidence="13 16" id="KW-0830">Ubiquinone</keyword>
<keyword evidence="19" id="KW-0560">Oxidoreductase</keyword>
<comment type="cofactor">
    <cofactor evidence="16 17">
        <name>FMN</name>
        <dbReference type="ChEBI" id="CHEBI:58210"/>
    </cofactor>
</comment>
<keyword evidence="5 16" id="KW-0285">Flavoprotein</keyword>
<comment type="function">
    <text evidence="16">NQR complex catalyzes the reduction of ubiquinone-1 to ubiquinol by two successive reactions, coupled with the transport of Na(+) ions from the cytoplasm to the periplasm. NqrA to NqrE are probably involved in the second step, the conversion of ubisemiquinone to ubiquinol.</text>
</comment>
<reference evidence="19 20" key="1">
    <citation type="submission" date="2020-08" db="EMBL/GenBank/DDBJ databases">
        <title>Genomic Encyclopedia of Type Strains, Phase IV (KMG-IV): sequencing the most valuable type-strain genomes for metagenomic binning, comparative biology and taxonomic classification.</title>
        <authorList>
            <person name="Goeker M."/>
        </authorList>
    </citation>
    <scope>NUCLEOTIDE SEQUENCE [LARGE SCALE GENOMIC DNA]</scope>
    <source>
        <strain evidence="19 20">DSM 25897</strain>
    </source>
</reference>
<dbReference type="GO" id="GO:0006814">
    <property type="term" value="P:sodium ion transport"/>
    <property type="evidence" value="ECO:0007669"/>
    <property type="project" value="UniProtKB-UniRule"/>
</dbReference>
<evidence type="ECO:0000313" key="19">
    <source>
        <dbReference type="EMBL" id="MBB5016227.1"/>
    </source>
</evidence>
<dbReference type="HAMAP" id="MF_00427">
    <property type="entry name" value="NqrC"/>
    <property type="match status" value="1"/>
</dbReference>
<comment type="subunit">
    <text evidence="16 17">Composed of six subunits; NqrA, NqrB, NqrC, NqrD, NqrE and NqrF.</text>
</comment>
<proteinExistence type="inferred from homology"/>
<evidence type="ECO:0000256" key="16">
    <source>
        <dbReference type="HAMAP-Rule" id="MF_00427"/>
    </source>
</evidence>
<evidence type="ECO:0000256" key="14">
    <source>
        <dbReference type="ARBA" id="ARBA00023136"/>
    </source>
</evidence>
<evidence type="ECO:0000256" key="15">
    <source>
        <dbReference type="ARBA" id="ARBA00023201"/>
    </source>
</evidence>
<keyword evidence="9 16" id="KW-1133">Transmembrane helix</keyword>
<feature type="modified residue" description="FMN phosphoryl threonine" evidence="16">
    <location>
        <position position="223"/>
    </location>
</feature>
<dbReference type="NCBIfam" id="NF003749">
    <property type="entry name" value="PRK05346.1-5"/>
    <property type="match status" value="1"/>
</dbReference>
<evidence type="ECO:0000256" key="11">
    <source>
        <dbReference type="ARBA" id="ARBA00023053"/>
    </source>
</evidence>
<keyword evidence="14 16" id="KW-0472">Membrane</keyword>
<evidence type="ECO:0000256" key="17">
    <source>
        <dbReference type="PIRNR" id="PIRNR009437"/>
    </source>
</evidence>
<evidence type="ECO:0000256" key="7">
    <source>
        <dbReference type="ARBA" id="ARBA00022692"/>
    </source>
</evidence>
<evidence type="ECO:0000256" key="5">
    <source>
        <dbReference type="ARBA" id="ARBA00022630"/>
    </source>
</evidence>
<dbReference type="GO" id="GO:0005886">
    <property type="term" value="C:plasma membrane"/>
    <property type="evidence" value="ECO:0007669"/>
    <property type="project" value="UniProtKB-SubCell"/>
</dbReference>
<dbReference type="NCBIfam" id="TIGR01938">
    <property type="entry name" value="nqrC"/>
    <property type="match status" value="1"/>
</dbReference>
<gene>
    <name evidence="16" type="primary">nqrC</name>
    <name evidence="19" type="ORF">HNQ58_002138</name>
</gene>
<organism evidence="19 20">
    <name type="scientific">Rehaibacterium terrae</name>
    <dbReference type="NCBI Taxonomy" id="1341696"/>
    <lineage>
        <taxon>Bacteria</taxon>
        <taxon>Pseudomonadati</taxon>
        <taxon>Pseudomonadota</taxon>
        <taxon>Gammaproteobacteria</taxon>
        <taxon>Lysobacterales</taxon>
        <taxon>Lysobacteraceae</taxon>
        <taxon>Rehaibacterium</taxon>
    </lineage>
</organism>
<dbReference type="PIRSF" id="PIRSF009437">
    <property type="entry name" value="NQR-1_subunit_C"/>
    <property type="match status" value="1"/>
</dbReference>
<dbReference type="EC" id="7.2.1.1" evidence="16 17"/>
<feature type="domain" description="FMN-binding" evidence="18">
    <location>
        <begin position="139"/>
        <end position="240"/>
    </location>
</feature>
<dbReference type="Pfam" id="PF04205">
    <property type="entry name" value="FMN_bind"/>
    <property type="match status" value="1"/>
</dbReference>
<dbReference type="EMBL" id="JACHHX010000016">
    <property type="protein sequence ID" value="MBB5016227.1"/>
    <property type="molecule type" value="Genomic_DNA"/>
</dbReference>
<keyword evidence="2 16" id="KW-1003">Cell membrane</keyword>
<dbReference type="GO" id="GO:0010181">
    <property type="term" value="F:FMN binding"/>
    <property type="evidence" value="ECO:0007669"/>
    <property type="project" value="UniProtKB-UniRule"/>
</dbReference>
<evidence type="ECO:0000256" key="6">
    <source>
        <dbReference type="ARBA" id="ARBA00022643"/>
    </source>
</evidence>
<evidence type="ECO:0000313" key="20">
    <source>
        <dbReference type="Proteomes" id="UP000519004"/>
    </source>
</evidence>
<keyword evidence="10 16" id="KW-0520">NAD</keyword>
<dbReference type="RefSeq" id="WP_183948896.1">
    <property type="nucleotide sequence ID" value="NZ_JACHHX010000016.1"/>
</dbReference>
<evidence type="ECO:0000256" key="10">
    <source>
        <dbReference type="ARBA" id="ARBA00023027"/>
    </source>
</evidence>
<keyword evidence="12 16" id="KW-0406">Ion transport</keyword>
<dbReference type="InterPro" id="IPR010204">
    <property type="entry name" value="NqrC"/>
</dbReference>
<dbReference type="PANTHER" id="PTHR37838">
    <property type="entry name" value="NA(+)-TRANSLOCATING NADH-QUINONE REDUCTASE SUBUNIT C"/>
    <property type="match status" value="1"/>
</dbReference>
<evidence type="ECO:0000259" key="18">
    <source>
        <dbReference type="SMART" id="SM00900"/>
    </source>
</evidence>
<comment type="caution">
    <text evidence="19">The sequence shown here is derived from an EMBL/GenBank/DDBJ whole genome shotgun (WGS) entry which is preliminary data.</text>
</comment>
<dbReference type="InterPro" id="IPR007329">
    <property type="entry name" value="FMN-bd"/>
</dbReference>
<dbReference type="Proteomes" id="UP000519004">
    <property type="component" value="Unassembled WGS sequence"/>
</dbReference>
<dbReference type="PANTHER" id="PTHR37838:SF1">
    <property type="entry name" value="NA(+)-TRANSLOCATING NADH-QUINONE REDUCTASE SUBUNIT C"/>
    <property type="match status" value="1"/>
</dbReference>
<accession>A0A7W7Y177</accession>
<keyword evidence="4 16" id="KW-0597">Phosphoprotein</keyword>
<dbReference type="GO" id="GO:0016655">
    <property type="term" value="F:oxidoreductase activity, acting on NAD(P)H, quinone or similar compound as acceptor"/>
    <property type="evidence" value="ECO:0007669"/>
    <property type="project" value="UniProtKB-UniRule"/>
</dbReference>
<dbReference type="AlphaFoldDB" id="A0A7W7Y177"/>
<evidence type="ECO:0000256" key="9">
    <source>
        <dbReference type="ARBA" id="ARBA00022989"/>
    </source>
</evidence>
<evidence type="ECO:0000256" key="4">
    <source>
        <dbReference type="ARBA" id="ARBA00022553"/>
    </source>
</evidence>
<evidence type="ECO:0000256" key="3">
    <source>
        <dbReference type="ARBA" id="ARBA00022519"/>
    </source>
</evidence>
<evidence type="ECO:0000256" key="8">
    <source>
        <dbReference type="ARBA" id="ARBA00022967"/>
    </source>
</evidence>
<keyword evidence="6 16" id="KW-0288">FMN</keyword>